<evidence type="ECO:0000313" key="1">
    <source>
        <dbReference type="EMBL" id="KKO05996.1"/>
    </source>
</evidence>
<reference evidence="1" key="1">
    <citation type="journal article" date="2015" name="Nature">
        <title>Complex archaea that bridge the gap between prokaryotes and eukaryotes.</title>
        <authorList>
            <person name="Spang A."/>
            <person name="Saw J.H."/>
            <person name="Jorgensen S.L."/>
            <person name="Zaremba-Niedzwiedzka K."/>
            <person name="Martijn J."/>
            <person name="Lind A.E."/>
            <person name="van Eijk R."/>
            <person name="Schleper C."/>
            <person name="Guy L."/>
            <person name="Ettema T.J."/>
        </authorList>
    </citation>
    <scope>NUCLEOTIDE SEQUENCE</scope>
</reference>
<dbReference type="PANTHER" id="PTHR30203:SF33">
    <property type="entry name" value="BLR4455 PROTEIN"/>
    <property type="match status" value="1"/>
</dbReference>
<dbReference type="EMBL" id="LAZR01000017">
    <property type="protein sequence ID" value="KKO05996.1"/>
    <property type="molecule type" value="Genomic_DNA"/>
</dbReference>
<dbReference type="SUPFAM" id="SSF56954">
    <property type="entry name" value="Outer membrane efflux proteins (OEP)"/>
    <property type="match status" value="1"/>
</dbReference>
<dbReference type="InterPro" id="IPR003423">
    <property type="entry name" value="OMP_efflux"/>
</dbReference>
<protein>
    <submittedName>
        <fullName evidence="1">Uncharacterized protein</fullName>
    </submittedName>
</protein>
<dbReference type="Pfam" id="PF02321">
    <property type="entry name" value="OEP"/>
    <property type="match status" value="2"/>
</dbReference>
<gene>
    <name evidence="1" type="ORF">LCGC14_0070080</name>
</gene>
<proteinExistence type="predicted"/>
<dbReference type="PROSITE" id="PS51257">
    <property type="entry name" value="PROKAR_LIPOPROTEIN"/>
    <property type="match status" value="1"/>
</dbReference>
<organism evidence="1">
    <name type="scientific">marine sediment metagenome</name>
    <dbReference type="NCBI Taxonomy" id="412755"/>
    <lineage>
        <taxon>unclassified sequences</taxon>
        <taxon>metagenomes</taxon>
        <taxon>ecological metagenomes</taxon>
    </lineage>
</organism>
<dbReference type="GO" id="GO:0016020">
    <property type="term" value="C:membrane"/>
    <property type="evidence" value="ECO:0007669"/>
    <property type="project" value="InterPro"/>
</dbReference>
<comment type="caution">
    <text evidence="1">The sequence shown here is derived from an EMBL/GenBank/DDBJ whole genome shotgun (WGS) entry which is preliminary data.</text>
</comment>
<dbReference type="NCBIfam" id="TIGR01845">
    <property type="entry name" value="outer_NodT"/>
    <property type="match status" value="1"/>
</dbReference>
<dbReference type="PANTHER" id="PTHR30203">
    <property type="entry name" value="OUTER MEMBRANE CATION EFFLUX PROTEIN"/>
    <property type="match status" value="1"/>
</dbReference>
<dbReference type="InterPro" id="IPR010131">
    <property type="entry name" value="MdtP/NodT-like"/>
</dbReference>
<dbReference type="GO" id="GO:0015562">
    <property type="term" value="F:efflux transmembrane transporter activity"/>
    <property type="evidence" value="ECO:0007669"/>
    <property type="project" value="InterPro"/>
</dbReference>
<sequence>MNKLVSNKIILVAFLPLLLQSCFTAKTYERPNVETENLYRTDNLPQDSVSFASVSYQDLFTDSYLKTYIQKGLENNLDIRIALQSIAAAEAYVKQGKAGYLPTINGAASVTRTARTSENGQFGSFFTQPFNQYETSGTASWEADIWGKIRSTKRASDASYLQTVAAHKAVKTSLVAQIATTYYQILALDEQISVTKETIENRSKSLETISALKDAGQANQVGVDQTAAQLYSAQSQLLDLKNLLYQAENTLSILLSEEPQTYERSSLDEQSIANEMKLGVPALLLRNRPDIMQAEYSLVNSFELTNFARSNFYPSITLSAQGGFQSLDFDNWIDSSSIFANLVGGLTQPIFNGRKIRTAYEVAQVQQEQSLLSFKKTLLNAGKEVSEALYDYNISIEKEAYISKQVSALKRAESNSEELLNSGYLTYLDLLTARENSLNAELNLVNNKFSQLSATVELYRSLGGGWQ</sequence>
<accession>A0A0F9VLJ9</accession>
<dbReference type="Gene3D" id="1.20.1600.10">
    <property type="entry name" value="Outer membrane efflux proteins (OEP)"/>
    <property type="match status" value="1"/>
</dbReference>
<dbReference type="AlphaFoldDB" id="A0A0F9VLJ9"/>
<dbReference type="Gene3D" id="2.20.200.10">
    <property type="entry name" value="Outer membrane efflux proteins (OEP)"/>
    <property type="match status" value="1"/>
</dbReference>
<name>A0A0F9VLJ9_9ZZZZ</name>